<reference evidence="3" key="1">
    <citation type="submission" date="2018-05" db="EMBL/GenBank/DDBJ databases">
        <authorList>
            <person name="Lanie J.A."/>
            <person name="Ng W.-L."/>
            <person name="Kazmierczak K.M."/>
            <person name="Andrzejewski T.M."/>
            <person name="Davidsen T.M."/>
            <person name="Wayne K.J."/>
            <person name="Tettelin H."/>
            <person name="Glass J.I."/>
            <person name="Rusch D."/>
            <person name="Podicherti R."/>
            <person name="Tsui H.-C.T."/>
            <person name="Winkler M.E."/>
        </authorList>
    </citation>
    <scope>NUCLEOTIDE SEQUENCE</scope>
</reference>
<dbReference type="InterPro" id="IPR036938">
    <property type="entry name" value="PAP2/HPO_sf"/>
</dbReference>
<keyword evidence="1" id="KW-0472">Membrane</keyword>
<dbReference type="InterPro" id="IPR000326">
    <property type="entry name" value="PAP2/HPO"/>
</dbReference>
<dbReference type="SUPFAM" id="SSF48317">
    <property type="entry name" value="Acid phosphatase/Vanadium-dependent haloperoxidase"/>
    <property type="match status" value="1"/>
</dbReference>
<gene>
    <name evidence="3" type="ORF">METZ01_LOCUS235537</name>
</gene>
<feature type="domain" description="Phosphatidic acid phosphatase type 2/haloperoxidase" evidence="2">
    <location>
        <begin position="59"/>
        <end position="165"/>
    </location>
</feature>
<feature type="transmembrane region" description="Helical" evidence="1">
    <location>
        <begin position="27"/>
        <end position="49"/>
    </location>
</feature>
<protein>
    <recommendedName>
        <fullName evidence="2">Phosphatidic acid phosphatase type 2/haloperoxidase domain-containing protein</fullName>
    </recommendedName>
</protein>
<keyword evidence="1" id="KW-1133">Transmembrane helix</keyword>
<feature type="non-terminal residue" evidence="3">
    <location>
        <position position="165"/>
    </location>
</feature>
<sequence length="165" mass="18589">MDILRQIDHLSFHFINSYLSHPVLDHIMVFITNQNHWVLPIFVLLIWMFRFDGKRGKIAGVVLILTIIIVDGTAAQIIKPWVGRIRPSHALGDAINLLVKKGGQYSFVSNHAANSFAFAVVIHYFYGKKIKWVFPLASLIAISRVYVGVHYPADIICGALFGYGL</sequence>
<feature type="transmembrane region" description="Helical" evidence="1">
    <location>
        <begin position="107"/>
        <end position="126"/>
    </location>
</feature>
<proteinExistence type="predicted"/>
<dbReference type="AlphaFoldDB" id="A0A382H7C7"/>
<dbReference type="SMART" id="SM00014">
    <property type="entry name" value="acidPPc"/>
    <property type="match status" value="1"/>
</dbReference>
<dbReference type="EMBL" id="UINC01059362">
    <property type="protein sequence ID" value="SVB82683.1"/>
    <property type="molecule type" value="Genomic_DNA"/>
</dbReference>
<dbReference type="PANTHER" id="PTHR14969">
    <property type="entry name" value="SPHINGOSINE-1-PHOSPHATE PHOSPHOHYDROLASE"/>
    <property type="match status" value="1"/>
</dbReference>
<accession>A0A382H7C7</accession>
<organism evidence="3">
    <name type="scientific">marine metagenome</name>
    <dbReference type="NCBI Taxonomy" id="408172"/>
    <lineage>
        <taxon>unclassified sequences</taxon>
        <taxon>metagenomes</taxon>
        <taxon>ecological metagenomes</taxon>
    </lineage>
</organism>
<dbReference type="Pfam" id="PF01569">
    <property type="entry name" value="PAP2"/>
    <property type="match status" value="1"/>
</dbReference>
<dbReference type="PANTHER" id="PTHR14969:SF13">
    <property type="entry name" value="AT30094P"/>
    <property type="match status" value="1"/>
</dbReference>
<feature type="non-terminal residue" evidence="3">
    <location>
        <position position="1"/>
    </location>
</feature>
<evidence type="ECO:0000256" key="1">
    <source>
        <dbReference type="SAM" id="Phobius"/>
    </source>
</evidence>
<dbReference type="Gene3D" id="1.20.144.10">
    <property type="entry name" value="Phosphatidic acid phosphatase type 2/haloperoxidase"/>
    <property type="match status" value="2"/>
</dbReference>
<evidence type="ECO:0000259" key="2">
    <source>
        <dbReference type="SMART" id="SM00014"/>
    </source>
</evidence>
<feature type="transmembrane region" description="Helical" evidence="1">
    <location>
        <begin position="58"/>
        <end position="78"/>
    </location>
</feature>
<keyword evidence="1" id="KW-0812">Transmembrane</keyword>
<evidence type="ECO:0000313" key="3">
    <source>
        <dbReference type="EMBL" id="SVB82683.1"/>
    </source>
</evidence>
<name>A0A382H7C7_9ZZZZ</name>